<organism evidence="2 3">
    <name type="scientific">Aquamicrobium lusatiense</name>
    <dbReference type="NCBI Taxonomy" id="89772"/>
    <lineage>
        <taxon>Bacteria</taxon>
        <taxon>Pseudomonadati</taxon>
        <taxon>Pseudomonadota</taxon>
        <taxon>Alphaproteobacteria</taxon>
        <taxon>Hyphomicrobiales</taxon>
        <taxon>Phyllobacteriaceae</taxon>
        <taxon>Aquamicrobium</taxon>
    </lineage>
</organism>
<dbReference type="InterPro" id="IPR016181">
    <property type="entry name" value="Acyl_CoA_acyltransferase"/>
</dbReference>
<dbReference type="RefSeq" id="WP_183824322.1">
    <property type="nucleotide sequence ID" value="NZ_JACHEU010000001.1"/>
</dbReference>
<keyword evidence="3" id="KW-1185">Reference proteome</keyword>
<evidence type="ECO:0000313" key="3">
    <source>
        <dbReference type="Proteomes" id="UP000533306"/>
    </source>
</evidence>
<feature type="domain" description="BioF2-like acetyltransferase" evidence="1">
    <location>
        <begin position="226"/>
        <end position="353"/>
    </location>
</feature>
<evidence type="ECO:0000313" key="2">
    <source>
        <dbReference type="EMBL" id="MBB6010708.1"/>
    </source>
</evidence>
<gene>
    <name evidence="2" type="ORF">HNR59_000053</name>
</gene>
<evidence type="ECO:0000259" key="1">
    <source>
        <dbReference type="Pfam" id="PF13480"/>
    </source>
</evidence>
<dbReference type="Pfam" id="PF13480">
    <property type="entry name" value="Acetyltransf_6"/>
    <property type="match status" value="1"/>
</dbReference>
<dbReference type="SUPFAM" id="SSF55729">
    <property type="entry name" value="Acyl-CoA N-acyltransferases (Nat)"/>
    <property type="match status" value="1"/>
</dbReference>
<dbReference type="AlphaFoldDB" id="A0A7W9S0K5"/>
<accession>A0A7W9S0K5</accession>
<dbReference type="Proteomes" id="UP000533306">
    <property type="component" value="Unassembled WGS sequence"/>
</dbReference>
<dbReference type="InterPro" id="IPR038740">
    <property type="entry name" value="BioF2-like_GNAT_dom"/>
</dbReference>
<dbReference type="EMBL" id="JACHEU010000001">
    <property type="protein sequence ID" value="MBB6010708.1"/>
    <property type="molecule type" value="Genomic_DNA"/>
</dbReference>
<sequence>MAAVPLIEEASGGPAGTLVSELAGLVREGTDPSQLELLTNRRPQRTLAIYPANAGFELVEELDHLVARAIEPNIFFNPRFLAPAMPRLEDREVRLAVIRDGDEHRSRLRFLMPFSVERPNVPFSVPVMRAWSNPFGPVGTPLVDYDDPLGVVEDCLAILSRRHLQLPQVLVLPDMRLEGQMARVLRSVAETRQLSLITVAEVERPVLDSELEGDAYLKASLRPHHVREFRRLRRRLEELGPVAHEVARGPEEVRTAMESFLALEASGWKGRKGTAMTVDRFQAAFAREAVHRLAERDMCRIHSLTLDGRVIASLVVFVEQGVAYTWKTAYDESLSTFSPGTLLMLEVTRQHLEDPNIQFTDSCAVPDHPVMSRLWSERMRMGTLIIGLTPAADKAARQAASQMHLYREARNVMRGLRDKARRLIRKRPA</sequence>
<name>A0A7W9S0K5_9HYPH</name>
<proteinExistence type="predicted"/>
<protein>
    <recommendedName>
        <fullName evidence="1">BioF2-like acetyltransferase domain-containing protein</fullName>
    </recommendedName>
</protein>
<reference evidence="2 3" key="1">
    <citation type="submission" date="2020-08" db="EMBL/GenBank/DDBJ databases">
        <title>Genomic Encyclopedia of Type Strains, Phase IV (KMG-IV): sequencing the most valuable type-strain genomes for metagenomic binning, comparative biology and taxonomic classification.</title>
        <authorList>
            <person name="Goeker M."/>
        </authorList>
    </citation>
    <scope>NUCLEOTIDE SEQUENCE [LARGE SCALE GENOMIC DNA]</scope>
    <source>
        <strain evidence="2 3">DSM 11099</strain>
    </source>
</reference>
<comment type="caution">
    <text evidence="2">The sequence shown here is derived from an EMBL/GenBank/DDBJ whole genome shotgun (WGS) entry which is preliminary data.</text>
</comment>
<dbReference type="Gene3D" id="3.40.630.30">
    <property type="match status" value="1"/>
</dbReference>